<reference evidence="1" key="1">
    <citation type="submission" date="2020-04" db="EMBL/GenBank/DDBJ databases">
        <authorList>
            <person name="Chiriac C."/>
            <person name="Salcher M."/>
            <person name="Ghai R."/>
            <person name="Kavagutti S V."/>
        </authorList>
    </citation>
    <scope>NUCLEOTIDE SEQUENCE</scope>
</reference>
<name>A0A6J5M6L1_9CAUD</name>
<evidence type="ECO:0000313" key="1">
    <source>
        <dbReference type="EMBL" id="CAB4141772.1"/>
    </source>
</evidence>
<protein>
    <submittedName>
        <fullName evidence="1">Uncharacterized protein</fullName>
    </submittedName>
</protein>
<dbReference type="EMBL" id="LR796401">
    <property type="protein sequence ID" value="CAB4141772.1"/>
    <property type="molecule type" value="Genomic_DNA"/>
</dbReference>
<proteinExistence type="predicted"/>
<sequence>MPQFSLQDYETVEERIKRFLKDNSDGRIITDNLTTLQDRQVGMWVTRSLVYLNASDQEKGLPKASGLAFEIDSQKGPQATSGLEVCETSSIGRALANAGYSGNRRASRTEMEKVARGNTPKPTIKDWSVMADALGNDIEGLRLLYSEAKTGGATTATLDKIKAIANGLASKKDTDSVNP</sequence>
<organism evidence="1">
    <name type="scientific">uncultured Caudovirales phage</name>
    <dbReference type="NCBI Taxonomy" id="2100421"/>
    <lineage>
        <taxon>Viruses</taxon>
        <taxon>Duplodnaviria</taxon>
        <taxon>Heunggongvirae</taxon>
        <taxon>Uroviricota</taxon>
        <taxon>Caudoviricetes</taxon>
        <taxon>Peduoviridae</taxon>
        <taxon>Maltschvirus</taxon>
        <taxon>Maltschvirus maltsch</taxon>
    </lineage>
</organism>
<gene>
    <name evidence="1" type="ORF">UFOVP419_2</name>
</gene>
<accession>A0A6J5M6L1</accession>